<keyword evidence="3" id="KW-1185">Reference proteome</keyword>
<evidence type="ECO:0000313" key="2">
    <source>
        <dbReference type="EMBL" id="KAK4494668.1"/>
    </source>
</evidence>
<proteinExistence type="predicted"/>
<feature type="transmembrane region" description="Helical" evidence="1">
    <location>
        <begin position="20"/>
        <end position="37"/>
    </location>
</feature>
<keyword evidence="1" id="KW-1133">Transmembrane helix</keyword>
<feature type="transmembrane region" description="Helical" evidence="1">
    <location>
        <begin position="113"/>
        <end position="136"/>
    </location>
</feature>
<name>A0ABR0E0I1_ZASCE</name>
<evidence type="ECO:0000313" key="3">
    <source>
        <dbReference type="Proteomes" id="UP001305779"/>
    </source>
</evidence>
<gene>
    <name evidence="2" type="ORF">PRZ48_014024</name>
</gene>
<feature type="transmembrane region" description="Helical" evidence="1">
    <location>
        <begin position="217"/>
        <end position="238"/>
    </location>
</feature>
<sequence length="281" mass="31785">MTSRILDRIRRSYQTATSDLYIEQLCTSWILPTWLLGTVRAIFSVYAFTTLFYIIGYRIAIGQAEGVQQSFSYFTVLGYWGLAFYNAFASLHTASYSIREKALLQSWPAPLKYLHSVFYATVTVFPFIVTAVYWAVLSKDAFVSQFSTWSNISEHAMNSAFAFVELALPRSQPHPWINLAPLILLLALYLSLAYLTHETEGIYVYDFLDPSNGSGSVTGYCFAILAACIVIFIVVRYLQLLRQWLAEQKLGTARLASTRHDTESLELAHVVSSDEKPKCGR</sequence>
<dbReference type="Proteomes" id="UP001305779">
    <property type="component" value="Unassembled WGS sequence"/>
</dbReference>
<dbReference type="PANTHER" id="PTHR12242">
    <property type="entry name" value="OS02G0130600 PROTEIN-RELATED"/>
    <property type="match status" value="1"/>
</dbReference>
<evidence type="ECO:0008006" key="4">
    <source>
        <dbReference type="Google" id="ProtNLM"/>
    </source>
</evidence>
<evidence type="ECO:0000256" key="1">
    <source>
        <dbReference type="SAM" id="Phobius"/>
    </source>
</evidence>
<protein>
    <recommendedName>
        <fullName evidence="4">FAR-17a/AIG1-like protein</fullName>
    </recommendedName>
</protein>
<reference evidence="2 3" key="1">
    <citation type="journal article" date="2023" name="G3 (Bethesda)">
        <title>A chromosome-level genome assembly of Zasmidium syzygii isolated from banana leaves.</title>
        <authorList>
            <person name="van Westerhoven A.C."/>
            <person name="Mehrabi R."/>
            <person name="Talebi R."/>
            <person name="Steentjes M.B.F."/>
            <person name="Corcolon B."/>
            <person name="Chong P.A."/>
            <person name="Kema G.H.J."/>
            <person name="Seidl M.F."/>
        </authorList>
    </citation>
    <scope>NUCLEOTIDE SEQUENCE [LARGE SCALE GENOMIC DNA]</scope>
    <source>
        <strain evidence="2 3">P124</strain>
    </source>
</reference>
<keyword evidence="1" id="KW-0812">Transmembrane</keyword>
<accession>A0ABR0E0I1</accession>
<keyword evidence="1" id="KW-0472">Membrane</keyword>
<feature type="transmembrane region" description="Helical" evidence="1">
    <location>
        <begin position="43"/>
        <end position="61"/>
    </location>
</feature>
<organism evidence="2 3">
    <name type="scientific">Zasmidium cellare</name>
    <name type="common">Wine cellar mold</name>
    <name type="synonym">Racodium cellare</name>
    <dbReference type="NCBI Taxonomy" id="395010"/>
    <lineage>
        <taxon>Eukaryota</taxon>
        <taxon>Fungi</taxon>
        <taxon>Dikarya</taxon>
        <taxon>Ascomycota</taxon>
        <taxon>Pezizomycotina</taxon>
        <taxon>Dothideomycetes</taxon>
        <taxon>Dothideomycetidae</taxon>
        <taxon>Mycosphaerellales</taxon>
        <taxon>Mycosphaerellaceae</taxon>
        <taxon>Zasmidium</taxon>
    </lineage>
</organism>
<feature type="transmembrane region" description="Helical" evidence="1">
    <location>
        <begin position="73"/>
        <end position="93"/>
    </location>
</feature>
<dbReference type="PANTHER" id="PTHR12242:SF1">
    <property type="entry name" value="MYND-TYPE DOMAIN-CONTAINING PROTEIN"/>
    <property type="match status" value="1"/>
</dbReference>
<feature type="transmembrane region" description="Helical" evidence="1">
    <location>
        <begin position="176"/>
        <end position="197"/>
    </location>
</feature>
<comment type="caution">
    <text evidence="2">The sequence shown here is derived from an EMBL/GenBank/DDBJ whole genome shotgun (WGS) entry which is preliminary data.</text>
</comment>
<dbReference type="EMBL" id="JAXOVC010000013">
    <property type="protein sequence ID" value="KAK4494668.1"/>
    <property type="molecule type" value="Genomic_DNA"/>
</dbReference>